<dbReference type="Pfam" id="PF02144">
    <property type="entry name" value="Rad1"/>
    <property type="match status" value="1"/>
</dbReference>
<dbReference type="OMA" id="WSQAYKF"/>
<organism evidence="7 8">
    <name type="scientific">Pyronema omphalodes (strain CBS 100304)</name>
    <name type="common">Pyronema confluens</name>
    <dbReference type="NCBI Taxonomy" id="1076935"/>
    <lineage>
        <taxon>Eukaryota</taxon>
        <taxon>Fungi</taxon>
        <taxon>Dikarya</taxon>
        <taxon>Ascomycota</taxon>
        <taxon>Pezizomycotina</taxon>
        <taxon>Pezizomycetes</taxon>
        <taxon>Pezizales</taxon>
        <taxon>Pyronemataceae</taxon>
        <taxon>Pyronema</taxon>
    </lineage>
</organism>
<dbReference type="STRING" id="1076935.U4LH09"/>
<dbReference type="PANTHER" id="PTHR10870">
    <property type="entry name" value="CELL CYCLE CHECKPOINT PROTEIN RAD1"/>
    <property type="match status" value="1"/>
</dbReference>
<proteinExistence type="inferred from homology"/>
<dbReference type="EMBL" id="HF935595">
    <property type="protein sequence ID" value="CCX11133.1"/>
    <property type="molecule type" value="Genomic_DNA"/>
</dbReference>
<evidence type="ECO:0000256" key="3">
    <source>
        <dbReference type="ARBA" id="ARBA00022763"/>
    </source>
</evidence>
<evidence type="ECO:0000256" key="2">
    <source>
        <dbReference type="ARBA" id="ARBA00010991"/>
    </source>
</evidence>
<dbReference type="GO" id="GO:0030896">
    <property type="term" value="C:checkpoint clamp complex"/>
    <property type="evidence" value="ECO:0007669"/>
    <property type="project" value="TreeGrafter"/>
</dbReference>
<dbReference type="InterPro" id="IPR003021">
    <property type="entry name" value="Rad1_Rec1_Rad17"/>
</dbReference>
<keyword evidence="8" id="KW-1185">Reference proteome</keyword>
<dbReference type="AlphaFoldDB" id="U4LH09"/>
<dbReference type="GO" id="GO:0000077">
    <property type="term" value="P:DNA damage checkpoint signaling"/>
    <property type="evidence" value="ECO:0007669"/>
    <property type="project" value="InterPro"/>
</dbReference>
<dbReference type="eggNOG" id="KOG3194">
    <property type="taxonomic scope" value="Eukaryota"/>
</dbReference>
<gene>
    <name evidence="7" type="ORF">PCON_10727</name>
</gene>
<evidence type="ECO:0000256" key="4">
    <source>
        <dbReference type="ARBA" id="ARBA00023204"/>
    </source>
</evidence>
<dbReference type="Proteomes" id="UP000018144">
    <property type="component" value="Unassembled WGS sequence"/>
</dbReference>
<comment type="similarity">
    <text evidence="2">Belongs to the rad1 family.</text>
</comment>
<dbReference type="PANTHER" id="PTHR10870:SF0">
    <property type="entry name" value="CELL CYCLE CHECKPOINT PROTEIN RAD1"/>
    <property type="match status" value="1"/>
</dbReference>
<sequence length="359" mass="39092">MPSNATRERNATENISTVIQDEPEPQPVFTATSSNARQLYNVLKCLNFQSKAQIEINHDGLIVTVEDSRVMQGTAFIESALFTSFVYNPRPTSEASDPPTETFALSLSILLECLQIFTPAEPRQFSNGGQTSNNVFSPAILRSGGTAKFTYNGPGSPLFLTLAEGGDVTTCELTTYEPEMILPIPLRMEELGVKVIMKAAWLHDAIRELDNNLTDTVTLLLRPSSVPSHPSHPSHPPSAPSAPAPDFLLLTSGPLGSATVEFGKQIQILHYTEGYRFSYAFHLIKNAGRAMGLATKASVRGDSQGVLSLQFMIEGDGGGDRDRDRGGVRGTMGEEQGNMGKKMETSFLDFRFVAVEEEE</sequence>
<feature type="region of interest" description="Disordered" evidence="6">
    <location>
        <begin position="314"/>
        <end position="338"/>
    </location>
</feature>
<feature type="region of interest" description="Disordered" evidence="6">
    <location>
        <begin position="224"/>
        <end position="246"/>
    </location>
</feature>
<dbReference type="OrthoDB" id="337581at2759"/>
<reference evidence="7 8" key="1">
    <citation type="journal article" date="2013" name="PLoS Genet.">
        <title>The genome and development-dependent transcriptomes of Pyronema confluens: a window into fungal evolution.</title>
        <authorList>
            <person name="Traeger S."/>
            <person name="Altegoer F."/>
            <person name="Freitag M."/>
            <person name="Gabaldon T."/>
            <person name="Kempken F."/>
            <person name="Kumar A."/>
            <person name="Marcet-Houben M."/>
            <person name="Poggeler S."/>
            <person name="Stajich J.E."/>
            <person name="Nowrousian M."/>
        </authorList>
    </citation>
    <scope>NUCLEOTIDE SEQUENCE [LARGE SCALE GENOMIC DNA]</scope>
    <source>
        <strain evidence="8">CBS 100304</strain>
        <tissue evidence="7">Vegetative mycelium</tissue>
    </source>
</reference>
<evidence type="ECO:0000313" key="7">
    <source>
        <dbReference type="EMBL" id="CCX11133.1"/>
    </source>
</evidence>
<feature type="compositionally biased region" description="Basic and acidic residues" evidence="6">
    <location>
        <begin position="318"/>
        <end position="327"/>
    </location>
</feature>
<dbReference type="GO" id="GO:0006281">
    <property type="term" value="P:DNA repair"/>
    <property type="evidence" value="ECO:0007669"/>
    <property type="project" value="UniProtKB-KW"/>
</dbReference>
<keyword evidence="3" id="KW-0227">DNA damage</keyword>
<evidence type="ECO:0000256" key="5">
    <source>
        <dbReference type="ARBA" id="ARBA00023242"/>
    </source>
</evidence>
<comment type="subcellular location">
    <subcellularLocation>
        <location evidence="1">Nucleus</location>
    </subcellularLocation>
</comment>
<keyword evidence="4" id="KW-0234">DNA repair</keyword>
<accession>U4LH09</accession>
<evidence type="ECO:0000256" key="1">
    <source>
        <dbReference type="ARBA" id="ARBA00004123"/>
    </source>
</evidence>
<name>U4LH09_PYROM</name>
<keyword evidence="5" id="KW-0539">Nucleus</keyword>
<evidence type="ECO:0000313" key="8">
    <source>
        <dbReference type="Proteomes" id="UP000018144"/>
    </source>
</evidence>
<protein>
    <submittedName>
        <fullName evidence="7">Similar to DNA damage checkpoint control protein rad1 acc. no. P22193</fullName>
    </submittedName>
</protein>
<dbReference type="PRINTS" id="PR01245">
    <property type="entry name" value="RAD1REC1"/>
</dbReference>
<dbReference type="Gene3D" id="3.70.10.10">
    <property type="match status" value="1"/>
</dbReference>
<feature type="compositionally biased region" description="Pro residues" evidence="6">
    <location>
        <begin position="233"/>
        <end position="243"/>
    </location>
</feature>
<evidence type="ECO:0000256" key="6">
    <source>
        <dbReference type="SAM" id="MobiDB-lite"/>
    </source>
</evidence>